<sequence>MPFLDCVMSLPVSLCYGGWSTAVSPNFQRCQPYIGRRFLPRLTVRTILVSFMHLDRTWCSRGLTTESVGRLLGQIWPASVARHVSHSEGASFHGMIDVTTMMDLWRL</sequence>
<name>A0A177DH83_ALTAL</name>
<dbReference type="VEuPathDB" id="FungiDB:CC77DRAFT_191214"/>
<evidence type="ECO:0000313" key="1">
    <source>
        <dbReference type="EMBL" id="OAG18452.1"/>
    </source>
</evidence>
<dbReference type="GeneID" id="29116149"/>
<dbReference type="KEGG" id="aalt:CC77DRAFT_191214"/>
<reference evidence="1 2" key="1">
    <citation type="submission" date="2016-05" db="EMBL/GenBank/DDBJ databases">
        <title>Comparative analysis of secretome profiles of manganese(II)-oxidizing ascomycete fungi.</title>
        <authorList>
            <consortium name="DOE Joint Genome Institute"/>
            <person name="Zeiner C.A."/>
            <person name="Purvine S.O."/>
            <person name="Zink E.M."/>
            <person name="Wu S."/>
            <person name="Pasa-Tolic L."/>
            <person name="Chaput D.L."/>
            <person name="Haridas S."/>
            <person name="Grigoriev I.V."/>
            <person name="Santelli C.M."/>
            <person name="Hansel C.M."/>
        </authorList>
    </citation>
    <scope>NUCLEOTIDE SEQUENCE [LARGE SCALE GENOMIC DNA]</scope>
    <source>
        <strain evidence="1 2">SRC1lrK2f</strain>
    </source>
</reference>
<evidence type="ECO:0000313" key="2">
    <source>
        <dbReference type="Proteomes" id="UP000077248"/>
    </source>
</evidence>
<dbReference type="EMBL" id="KV441483">
    <property type="protein sequence ID" value="OAG18452.1"/>
    <property type="molecule type" value="Genomic_DNA"/>
</dbReference>
<accession>A0A177DH83</accession>
<proteinExistence type="predicted"/>
<keyword evidence="2" id="KW-1185">Reference proteome</keyword>
<gene>
    <name evidence="1" type="ORF">CC77DRAFT_191214</name>
</gene>
<dbReference type="AlphaFoldDB" id="A0A177DH83"/>
<dbReference type="RefSeq" id="XP_018383873.1">
    <property type="nucleotide sequence ID" value="XM_018530555.1"/>
</dbReference>
<dbReference type="Proteomes" id="UP000077248">
    <property type="component" value="Unassembled WGS sequence"/>
</dbReference>
<protein>
    <submittedName>
        <fullName evidence="1">Uncharacterized protein</fullName>
    </submittedName>
</protein>
<organism evidence="1 2">
    <name type="scientific">Alternaria alternata</name>
    <name type="common">Alternaria rot fungus</name>
    <name type="synonym">Torula alternata</name>
    <dbReference type="NCBI Taxonomy" id="5599"/>
    <lineage>
        <taxon>Eukaryota</taxon>
        <taxon>Fungi</taxon>
        <taxon>Dikarya</taxon>
        <taxon>Ascomycota</taxon>
        <taxon>Pezizomycotina</taxon>
        <taxon>Dothideomycetes</taxon>
        <taxon>Pleosporomycetidae</taxon>
        <taxon>Pleosporales</taxon>
        <taxon>Pleosporineae</taxon>
        <taxon>Pleosporaceae</taxon>
        <taxon>Alternaria</taxon>
        <taxon>Alternaria sect. Alternaria</taxon>
        <taxon>Alternaria alternata complex</taxon>
    </lineage>
</organism>